<gene>
    <name evidence="7" type="ORF">SFRICE_007198</name>
</gene>
<dbReference type="GO" id="GO:0046872">
    <property type="term" value="F:metal ion binding"/>
    <property type="evidence" value="ECO:0007669"/>
    <property type="project" value="UniProtKB-KW"/>
</dbReference>
<sequence length="438" mass="48642">MRFSIKHATLGSERIGTLTGFVKSPGTVIETPTAALFTQGGSVLHLTAEVLAKVFSTPQLLWVPVSNSLQLEAGMKAQGEGVAKFAGLPEHLTCVAPHNMSEVTPSGHFELDRVPLWTKNGKKMVNADRYMDLMEVYKPEIILAIADGRTALNEGYKRIMKSLDRSYNMLDTCVYRYKASKQLRHSALIGVVVATGMPKKSNESIEHVLKYKDDLTGVALAGVTDATDESNKLALEKIESIFKTVSDKLPKDLLRVVEGCWNPAVIVAAIEQGWDLFDGSYPTKLSNAGQALALNFDTSRQTTEPCILDLNDERYIEDFTPVLEGCDCLTCKKHTKAYIRHLLNTREMLSSVLLSIHNLHHFDQLFVHARQHIAANTFQTYKAHITKQYEAYKLPQTTNGLTDIKESDIKMNGTANIKKRLRVSDDEITSPVVNGSVY</sequence>
<feature type="binding site" evidence="5">
    <location>
        <position position="328"/>
    </location>
    <ligand>
        <name>Zn(2+)</name>
        <dbReference type="ChEBI" id="CHEBI:29105"/>
    </ligand>
</feature>
<feature type="binding site" evidence="5">
    <location>
        <position position="357"/>
    </location>
    <ligand>
        <name>Zn(2+)</name>
        <dbReference type="ChEBI" id="CHEBI:29105"/>
    </ligand>
</feature>
<dbReference type="HAMAP" id="MF_03043">
    <property type="entry name" value="QTRT2"/>
    <property type="match status" value="1"/>
</dbReference>
<comment type="subcellular location">
    <subcellularLocation>
        <location evidence="5">Cytoplasm</location>
    </subcellularLocation>
</comment>
<comment type="subunit">
    <text evidence="5">Heterodimer of a catalytic subunit and an accessory subunit.</text>
</comment>
<dbReference type="GO" id="GO:0008479">
    <property type="term" value="F:tRNA-guanosine(34) queuine transglycosylase activity"/>
    <property type="evidence" value="ECO:0007669"/>
    <property type="project" value="UniProtKB-UniRule"/>
</dbReference>
<dbReference type="EMBL" id="ODYU01013062">
    <property type="protein sequence ID" value="SOQ59726.1"/>
    <property type="molecule type" value="Genomic_DNA"/>
</dbReference>
<evidence type="ECO:0000256" key="5">
    <source>
        <dbReference type="HAMAP-Rule" id="MF_03043"/>
    </source>
</evidence>
<dbReference type="AlphaFoldDB" id="A0A2H1X3A8"/>
<dbReference type="PANTHER" id="PTHR46064:SF1">
    <property type="entry name" value="QUEUINE TRNA-RIBOSYLTRANSFERASE ACCESSORY SUBUNIT 2"/>
    <property type="match status" value="1"/>
</dbReference>
<dbReference type="InterPro" id="IPR050852">
    <property type="entry name" value="Queuine_tRNA-ribosyltrfase"/>
</dbReference>
<evidence type="ECO:0000256" key="1">
    <source>
        <dbReference type="ARBA" id="ARBA00022490"/>
    </source>
</evidence>
<dbReference type="InterPro" id="IPR002616">
    <property type="entry name" value="tRNA_ribo_trans-like"/>
</dbReference>
<reference evidence="7" key="1">
    <citation type="submission" date="2016-07" db="EMBL/GenBank/DDBJ databases">
        <authorList>
            <person name="Bretaudeau A."/>
        </authorList>
    </citation>
    <scope>NUCLEOTIDE SEQUENCE</scope>
    <source>
        <strain evidence="7">Rice</strain>
        <tissue evidence="7">Whole body</tissue>
    </source>
</reference>
<evidence type="ECO:0000259" key="6">
    <source>
        <dbReference type="Pfam" id="PF01702"/>
    </source>
</evidence>
<comment type="function">
    <text evidence="5">Non-catalytic subunit of the queuine tRNA-ribosyltransferase (TGT) that catalyzes the base-exchange of a guanine (G) residue with queuine (Q) at position 34 (anticodon wobble position) in tRNAs with GU(N) anticodons (tRNA-Asp, -Asn, -His and -Tyr), resulting in the hypermodified nucleoside queuosine (7-(((4,5-cis-dihydroxy-2-cyclopenten-1-yl)amino)methyl)-7-deazaguanosine).</text>
</comment>
<proteinExistence type="inferred from homology"/>
<organism evidence="7">
    <name type="scientific">Spodoptera frugiperda</name>
    <name type="common">Fall armyworm</name>
    <dbReference type="NCBI Taxonomy" id="7108"/>
    <lineage>
        <taxon>Eukaryota</taxon>
        <taxon>Metazoa</taxon>
        <taxon>Ecdysozoa</taxon>
        <taxon>Arthropoda</taxon>
        <taxon>Hexapoda</taxon>
        <taxon>Insecta</taxon>
        <taxon>Pterygota</taxon>
        <taxon>Neoptera</taxon>
        <taxon>Endopterygota</taxon>
        <taxon>Lepidoptera</taxon>
        <taxon>Glossata</taxon>
        <taxon>Ditrysia</taxon>
        <taxon>Noctuoidea</taxon>
        <taxon>Noctuidae</taxon>
        <taxon>Amphipyrinae</taxon>
        <taxon>Spodoptera</taxon>
    </lineage>
</organism>
<evidence type="ECO:0000256" key="4">
    <source>
        <dbReference type="ARBA" id="ARBA00022833"/>
    </source>
</evidence>
<protein>
    <recommendedName>
        <fullName evidence="5">Queuine tRNA-ribosyltransferase accessory subunit 2</fullName>
    </recommendedName>
    <alternativeName>
        <fullName evidence="5">Queuine tRNA-ribosyltransferase domain-containing protein 1</fullName>
    </alternativeName>
</protein>
<accession>A0A2H1X3A8</accession>
<dbReference type="Pfam" id="PF01702">
    <property type="entry name" value="TGT"/>
    <property type="match status" value="1"/>
</dbReference>
<keyword evidence="1 5" id="KW-0963">Cytoplasm</keyword>
<comment type="cofactor">
    <cofactor evidence="5">
        <name>Zn(2+)</name>
        <dbReference type="ChEBI" id="CHEBI:29105"/>
    </cofactor>
    <text evidence="5">Binds 1 zinc ion per subunit.</text>
</comment>
<dbReference type="PANTHER" id="PTHR46064">
    <property type="entry name" value="QUEUINE TRNA-RIBOSYLTRANSFERASE ACCESSORY SUBUNIT 2"/>
    <property type="match status" value="1"/>
</dbReference>
<comment type="similarity">
    <text evidence="5">Belongs to the queuine tRNA-ribosyltransferase family. QTRT2 subfamily.</text>
</comment>
<keyword evidence="3 5" id="KW-0479">Metal-binding</keyword>
<evidence type="ECO:0000313" key="7">
    <source>
        <dbReference type="EMBL" id="SOQ59726.1"/>
    </source>
</evidence>
<name>A0A2H1X3A8_SPOFR</name>
<dbReference type="InterPro" id="IPR036511">
    <property type="entry name" value="TGT-like_sf"/>
</dbReference>
<evidence type="ECO:0000256" key="3">
    <source>
        <dbReference type="ARBA" id="ARBA00022723"/>
    </source>
</evidence>
<feature type="binding site" evidence="5">
    <location>
        <position position="326"/>
    </location>
    <ligand>
        <name>Zn(2+)</name>
        <dbReference type="ChEBI" id="CHEBI:29105"/>
    </ligand>
</feature>
<keyword evidence="4 5" id="KW-0862">Zinc</keyword>
<dbReference type="Gene3D" id="3.20.20.105">
    <property type="entry name" value="Queuine tRNA-ribosyltransferase-like"/>
    <property type="match status" value="1"/>
</dbReference>
<dbReference type="SUPFAM" id="SSF51713">
    <property type="entry name" value="tRNA-guanine transglycosylase"/>
    <property type="match status" value="1"/>
</dbReference>
<dbReference type="InterPro" id="IPR028592">
    <property type="entry name" value="QTRTD1"/>
</dbReference>
<dbReference type="GO" id="GO:0006400">
    <property type="term" value="P:tRNA modification"/>
    <property type="evidence" value="ECO:0007669"/>
    <property type="project" value="InterPro"/>
</dbReference>
<dbReference type="GO" id="GO:0005737">
    <property type="term" value="C:cytoplasm"/>
    <property type="evidence" value="ECO:0007669"/>
    <property type="project" value="UniProtKB-SubCell"/>
</dbReference>
<feature type="binding site" evidence="5">
    <location>
        <position position="331"/>
    </location>
    <ligand>
        <name>Zn(2+)</name>
        <dbReference type="ChEBI" id="CHEBI:29105"/>
    </ligand>
</feature>
<dbReference type="NCBIfam" id="TIGR00449">
    <property type="entry name" value="tgt_general"/>
    <property type="match status" value="1"/>
</dbReference>
<dbReference type="OrthoDB" id="27601at2759"/>
<evidence type="ECO:0000256" key="2">
    <source>
        <dbReference type="ARBA" id="ARBA00022694"/>
    </source>
</evidence>
<keyword evidence="2 5" id="KW-0819">tRNA processing</keyword>
<feature type="domain" description="tRNA-guanine(15) transglycosylase-like" evidence="6">
    <location>
        <begin position="14"/>
        <end position="390"/>
    </location>
</feature>